<protein>
    <submittedName>
        <fullName evidence="4">Phage integrase family protein</fullName>
    </submittedName>
</protein>
<dbReference type="SUPFAM" id="SSF56349">
    <property type="entry name" value="DNA breaking-rejoining enzymes"/>
    <property type="match status" value="1"/>
</dbReference>
<dbReference type="RefSeq" id="WP_145344855.1">
    <property type="nucleotide sequence ID" value="NZ_SMLY01000042.1"/>
</dbReference>
<dbReference type="InterPro" id="IPR013762">
    <property type="entry name" value="Integrase-like_cat_sf"/>
</dbReference>
<comment type="caution">
    <text evidence="4">The sequence shown here is derived from an EMBL/GenBank/DDBJ whole genome shotgun (WGS) entry which is preliminary data.</text>
</comment>
<dbReference type="OrthoDB" id="9801717at2"/>
<dbReference type="Gene3D" id="1.10.443.10">
    <property type="entry name" value="Intergrase catalytic core"/>
    <property type="match status" value="1"/>
</dbReference>
<accession>A0A562STW2</accession>
<dbReference type="GO" id="GO:0015074">
    <property type="term" value="P:DNA integration"/>
    <property type="evidence" value="ECO:0007669"/>
    <property type="project" value="InterPro"/>
</dbReference>
<dbReference type="PROSITE" id="PS51898">
    <property type="entry name" value="TYR_RECOMBINASE"/>
    <property type="match status" value="1"/>
</dbReference>
<proteinExistence type="predicted"/>
<gene>
    <name evidence="4" type="ORF">JM93_03045</name>
</gene>
<dbReference type="Pfam" id="PF00589">
    <property type="entry name" value="Phage_integrase"/>
    <property type="match status" value="1"/>
</dbReference>
<dbReference type="AlphaFoldDB" id="A0A562STW2"/>
<dbReference type="EMBL" id="VLLF01000007">
    <property type="protein sequence ID" value="TWI84711.1"/>
    <property type="molecule type" value="Genomic_DNA"/>
</dbReference>
<dbReference type="InterPro" id="IPR011010">
    <property type="entry name" value="DNA_brk_join_enz"/>
</dbReference>
<sequence>MAKWACPTWVWAGKDGDKDDPADDLVFLKEDGEEWDRWIMRGRMLKPSQAAKLDRPVLPYDLRHTFATMATRKGVHPATLQKMMGHSNIEMTMRYVHANEAMVQSAVEMMDEDNCAGKGGTAAQRTAKNGTGQAHLTGISAPPGLE</sequence>
<evidence type="ECO:0000313" key="5">
    <source>
        <dbReference type="Proteomes" id="UP000320593"/>
    </source>
</evidence>
<reference evidence="4 5" key="1">
    <citation type="submission" date="2019-07" db="EMBL/GenBank/DDBJ databases">
        <title>Genomic Encyclopedia of Archaeal and Bacterial Type Strains, Phase II (KMG-II): from individual species to whole genera.</title>
        <authorList>
            <person name="Goeker M."/>
        </authorList>
    </citation>
    <scope>NUCLEOTIDE SEQUENCE [LARGE SCALE GENOMIC DNA]</scope>
    <source>
        <strain evidence="4 5">ATCC BAA-252</strain>
    </source>
</reference>
<name>A0A562STW2_9HYPH</name>
<feature type="domain" description="Tyr recombinase" evidence="3">
    <location>
        <begin position="1"/>
        <end position="108"/>
    </location>
</feature>
<dbReference type="GO" id="GO:0003677">
    <property type="term" value="F:DNA binding"/>
    <property type="evidence" value="ECO:0007669"/>
    <property type="project" value="InterPro"/>
</dbReference>
<evidence type="ECO:0000256" key="2">
    <source>
        <dbReference type="SAM" id="MobiDB-lite"/>
    </source>
</evidence>
<keyword evidence="1" id="KW-0233">DNA recombination</keyword>
<feature type="region of interest" description="Disordered" evidence="2">
    <location>
        <begin position="117"/>
        <end position="146"/>
    </location>
</feature>
<organism evidence="4 5">
    <name type="scientific">Roseibium hamelinense</name>
    <dbReference type="NCBI Taxonomy" id="150831"/>
    <lineage>
        <taxon>Bacteria</taxon>
        <taxon>Pseudomonadati</taxon>
        <taxon>Pseudomonadota</taxon>
        <taxon>Alphaproteobacteria</taxon>
        <taxon>Hyphomicrobiales</taxon>
        <taxon>Stappiaceae</taxon>
        <taxon>Roseibium</taxon>
    </lineage>
</organism>
<evidence type="ECO:0000259" key="3">
    <source>
        <dbReference type="PROSITE" id="PS51898"/>
    </source>
</evidence>
<dbReference type="Proteomes" id="UP000320593">
    <property type="component" value="Unassembled WGS sequence"/>
</dbReference>
<dbReference type="InterPro" id="IPR002104">
    <property type="entry name" value="Integrase_catalytic"/>
</dbReference>
<feature type="compositionally biased region" description="Polar residues" evidence="2">
    <location>
        <begin position="123"/>
        <end position="134"/>
    </location>
</feature>
<keyword evidence="5" id="KW-1185">Reference proteome</keyword>
<dbReference type="GO" id="GO:0006310">
    <property type="term" value="P:DNA recombination"/>
    <property type="evidence" value="ECO:0007669"/>
    <property type="project" value="UniProtKB-KW"/>
</dbReference>
<evidence type="ECO:0000256" key="1">
    <source>
        <dbReference type="ARBA" id="ARBA00023172"/>
    </source>
</evidence>
<evidence type="ECO:0000313" key="4">
    <source>
        <dbReference type="EMBL" id="TWI84711.1"/>
    </source>
</evidence>